<dbReference type="PATRIC" id="fig|36849.3.peg.1250"/>
<feature type="transmembrane region" description="Helical" evidence="1">
    <location>
        <begin position="41"/>
        <end position="60"/>
    </location>
</feature>
<feature type="transmembrane region" description="Helical" evidence="1">
    <location>
        <begin position="130"/>
        <end position="149"/>
    </location>
</feature>
<protein>
    <submittedName>
        <fullName evidence="2">Uncharacterized protein</fullName>
    </submittedName>
</protein>
<organism evidence="2 3">
    <name type="scientific">Oxobacter pfennigii</name>
    <dbReference type="NCBI Taxonomy" id="36849"/>
    <lineage>
        <taxon>Bacteria</taxon>
        <taxon>Bacillati</taxon>
        <taxon>Bacillota</taxon>
        <taxon>Clostridia</taxon>
        <taxon>Eubacteriales</taxon>
        <taxon>Clostridiaceae</taxon>
        <taxon>Oxobacter</taxon>
    </lineage>
</organism>
<sequence>MFGTLGFSYTGLIFLCCLFIPNIIYGFNLPKDYLKIEENKIFLTFERIGQLFCTVFLLIFDDFNIHNFNLWTMWLGIAFVLMALYLICWGRYFIGKHVSIDFYRPFFGIPLPLAVLPVTAVFLLSVYGKVIWLGIAAVILGIGHIGITAQNWEAIKNQ</sequence>
<dbReference type="OrthoDB" id="53505at2"/>
<evidence type="ECO:0000256" key="1">
    <source>
        <dbReference type="SAM" id="Phobius"/>
    </source>
</evidence>
<evidence type="ECO:0000313" key="2">
    <source>
        <dbReference type="EMBL" id="KPU45278.1"/>
    </source>
</evidence>
<dbReference type="RefSeq" id="WP_054874266.1">
    <property type="nucleotide sequence ID" value="NZ_LKET01000026.1"/>
</dbReference>
<name>A0A0P8WBH3_9CLOT</name>
<keyword evidence="1" id="KW-1133">Transmembrane helix</keyword>
<dbReference type="AlphaFoldDB" id="A0A0P8WBH3"/>
<accession>A0A0P8WBH3</accession>
<keyword evidence="1" id="KW-0812">Transmembrane</keyword>
<feature type="transmembrane region" description="Helical" evidence="1">
    <location>
        <begin position="106"/>
        <end position="124"/>
    </location>
</feature>
<evidence type="ECO:0000313" key="3">
    <source>
        <dbReference type="Proteomes" id="UP000050326"/>
    </source>
</evidence>
<dbReference type="EMBL" id="LKET01000026">
    <property type="protein sequence ID" value="KPU45278.1"/>
    <property type="molecule type" value="Genomic_DNA"/>
</dbReference>
<keyword evidence="1" id="KW-0472">Membrane</keyword>
<reference evidence="2 3" key="1">
    <citation type="submission" date="2015-09" db="EMBL/GenBank/DDBJ databases">
        <title>Genome sequence of Oxobacter pfennigii DSM 3222.</title>
        <authorList>
            <person name="Poehlein A."/>
            <person name="Bengelsdorf F.R."/>
            <person name="Schiel-Bengelsdorf B."/>
            <person name="Duerre P."/>
            <person name="Daniel R."/>
        </authorList>
    </citation>
    <scope>NUCLEOTIDE SEQUENCE [LARGE SCALE GENOMIC DNA]</scope>
    <source>
        <strain evidence="2 3">DSM 3222</strain>
    </source>
</reference>
<feature type="transmembrane region" description="Helical" evidence="1">
    <location>
        <begin position="6"/>
        <end position="29"/>
    </location>
</feature>
<comment type="caution">
    <text evidence="2">The sequence shown here is derived from an EMBL/GenBank/DDBJ whole genome shotgun (WGS) entry which is preliminary data.</text>
</comment>
<proteinExistence type="predicted"/>
<feature type="transmembrane region" description="Helical" evidence="1">
    <location>
        <begin position="72"/>
        <end position="94"/>
    </location>
</feature>
<dbReference type="STRING" id="36849.OXPF_11710"/>
<gene>
    <name evidence="2" type="ORF">OXPF_11710</name>
</gene>
<keyword evidence="3" id="KW-1185">Reference proteome</keyword>
<dbReference type="Proteomes" id="UP000050326">
    <property type="component" value="Unassembled WGS sequence"/>
</dbReference>